<dbReference type="AlphaFoldDB" id="C7N5I2"/>
<sequence>MAEPMLNSGEDVARFLEEHEREIVVALREGFRAEYPESESNVMDDDTMDRWSAVEIAEFCSVLRGAEPKARRHNVYEGDTGQNVDELIQPITTFVEGRLFIARTIARVIWQNFNAPVQPGNHALDLLDAAMLRIYDKLDVNTRVELTSRVMRDQLA</sequence>
<evidence type="ECO:0000313" key="2">
    <source>
        <dbReference type="Proteomes" id="UP000002026"/>
    </source>
</evidence>
<reference evidence="1 2" key="1">
    <citation type="journal article" date="2009" name="Stand. Genomic Sci.">
        <title>Complete genome sequence of Slackia heliotrinireducens type strain (RHS 1).</title>
        <authorList>
            <person name="Pukall R."/>
            <person name="Lapidus A."/>
            <person name="Nolan M."/>
            <person name="Copeland A."/>
            <person name="Glavina Del Rio T."/>
            <person name="Lucas S."/>
            <person name="Chen F."/>
            <person name="Tice H."/>
            <person name="Cheng J.F."/>
            <person name="Chertkov O."/>
            <person name="Bruce D."/>
            <person name="Goodwin L."/>
            <person name="Kuske C."/>
            <person name="Brettin T."/>
            <person name="Detter J.C."/>
            <person name="Han C."/>
            <person name="Pitluck S."/>
            <person name="Pati A."/>
            <person name="Mavrommatis K."/>
            <person name="Ivanova N."/>
            <person name="Ovchinnikova G."/>
            <person name="Chen A."/>
            <person name="Palaniappan K."/>
            <person name="Schneider S."/>
            <person name="Rohde M."/>
            <person name="Chain P."/>
            <person name="D'haeseleer P."/>
            <person name="Goker M."/>
            <person name="Bristow J."/>
            <person name="Eisen J.A."/>
            <person name="Markowitz V."/>
            <person name="Kyrpides N.C."/>
            <person name="Klenk H.P."/>
            <person name="Hugenholtz P."/>
        </authorList>
    </citation>
    <scope>NUCLEOTIDE SEQUENCE [LARGE SCALE GENOMIC DNA]</scope>
    <source>
        <strain evidence="2">ATCC 29202 / DSM 20476 / NCTC 11029 / RHS 1</strain>
    </source>
</reference>
<gene>
    <name evidence="1" type="ordered locus">Shel_11320</name>
</gene>
<dbReference type="RefSeq" id="WP_012798270.1">
    <property type="nucleotide sequence ID" value="NC_013165.1"/>
</dbReference>
<organism evidence="1 2">
    <name type="scientific">Slackia heliotrinireducens (strain ATCC 29202 / DSM 20476 / NCTC 11029 / RHS 1)</name>
    <name type="common">Peptococcus heliotrinreducens</name>
    <dbReference type="NCBI Taxonomy" id="471855"/>
    <lineage>
        <taxon>Bacteria</taxon>
        <taxon>Bacillati</taxon>
        <taxon>Actinomycetota</taxon>
        <taxon>Coriobacteriia</taxon>
        <taxon>Eggerthellales</taxon>
        <taxon>Eggerthellaceae</taxon>
        <taxon>Slackia</taxon>
    </lineage>
</organism>
<dbReference type="EMBL" id="CP001684">
    <property type="protein sequence ID" value="ACV22167.1"/>
    <property type="molecule type" value="Genomic_DNA"/>
</dbReference>
<accession>C7N5I2</accession>
<dbReference type="KEGG" id="shi:Shel_11320"/>
<protein>
    <submittedName>
        <fullName evidence="1">Uncharacterized protein</fullName>
    </submittedName>
</protein>
<proteinExistence type="predicted"/>
<keyword evidence="2" id="KW-1185">Reference proteome</keyword>
<name>C7N5I2_SLAHD</name>
<dbReference type="HOGENOM" id="CLU_1685424_0_0_11"/>
<evidence type="ECO:0000313" key="1">
    <source>
        <dbReference type="EMBL" id="ACV22167.1"/>
    </source>
</evidence>
<dbReference type="Proteomes" id="UP000002026">
    <property type="component" value="Chromosome"/>
</dbReference>